<evidence type="ECO:0000256" key="2">
    <source>
        <dbReference type="ARBA" id="ARBA00006906"/>
    </source>
</evidence>
<sequence>MMDLDAALAAMPLIAILRGLEPDNAEPVANLLLAAGFRIIEVPLNSPQPLDSISRIARLCGNKAIVGAGTVLSIADVEAVAQAGGRAIVSPNLNADVGRAAIERGLYWCPGVLTPTEAFAALDLGASLLKIFPAEMVPPAAIAALRAVLPEHAIIAAVGSITPQTLPQYHEAGARAFGLGSSLFKPDYDLEELAERAGAFTDTLKGLAG</sequence>
<reference evidence="6 7" key="1">
    <citation type="submission" date="2007-10" db="EMBL/GenBank/DDBJ databases">
        <authorList>
            <person name="Wagner-Dobler I."/>
            <person name="Ferriera S."/>
            <person name="Johnson J."/>
            <person name="Kravitz S."/>
            <person name="Beeson K."/>
            <person name="Sutton G."/>
            <person name="Rogers Y.-H."/>
            <person name="Friedman R."/>
            <person name="Frazier M."/>
            <person name="Venter J.C."/>
        </authorList>
    </citation>
    <scope>NUCLEOTIDE SEQUENCE [LARGE SCALE GENOMIC DNA]</scope>
    <source>
        <strain evidence="6 7">DFL-43</strain>
    </source>
</reference>
<dbReference type="STRING" id="411684.HPDFL43_02010"/>
<dbReference type="InterPro" id="IPR000887">
    <property type="entry name" value="Aldlse_KDPG_KHG"/>
</dbReference>
<keyword evidence="4 6" id="KW-0456">Lyase</keyword>
<keyword evidence="5" id="KW-0119">Carbohydrate metabolism</keyword>
<name>A9D061_HOEPD</name>
<dbReference type="eggNOG" id="COG0800">
    <property type="taxonomic scope" value="Bacteria"/>
</dbReference>
<comment type="pathway">
    <text evidence="1">Carbohydrate acid metabolism.</text>
</comment>
<dbReference type="OrthoDB" id="7204076at2"/>
<dbReference type="PANTHER" id="PTHR30246:SF1">
    <property type="entry name" value="2-DEHYDRO-3-DEOXY-6-PHOSPHOGALACTONATE ALDOLASE-RELATED"/>
    <property type="match status" value="1"/>
</dbReference>
<dbReference type="SUPFAM" id="SSF51569">
    <property type="entry name" value="Aldolase"/>
    <property type="match status" value="1"/>
</dbReference>
<dbReference type="GO" id="GO:0008674">
    <property type="term" value="F:2-dehydro-3-deoxy-6-phosphogalactonate aldolase activity"/>
    <property type="evidence" value="ECO:0007669"/>
    <property type="project" value="UniProtKB-EC"/>
</dbReference>
<dbReference type="Gene3D" id="3.20.20.70">
    <property type="entry name" value="Aldolase class I"/>
    <property type="match status" value="1"/>
</dbReference>
<evidence type="ECO:0000256" key="4">
    <source>
        <dbReference type="ARBA" id="ARBA00023239"/>
    </source>
</evidence>
<dbReference type="AlphaFoldDB" id="A9D061"/>
<evidence type="ECO:0000313" key="7">
    <source>
        <dbReference type="Proteomes" id="UP000004291"/>
    </source>
</evidence>
<dbReference type="Pfam" id="PF01081">
    <property type="entry name" value="Aldolase"/>
    <property type="match status" value="1"/>
</dbReference>
<dbReference type="PANTHER" id="PTHR30246">
    <property type="entry name" value="2-KETO-3-DEOXY-6-PHOSPHOGLUCONATE ALDOLASE"/>
    <property type="match status" value="1"/>
</dbReference>
<keyword evidence="7" id="KW-1185">Reference proteome</keyword>
<evidence type="ECO:0000313" key="6">
    <source>
        <dbReference type="EMBL" id="EDQ34933.2"/>
    </source>
</evidence>
<evidence type="ECO:0000256" key="1">
    <source>
        <dbReference type="ARBA" id="ARBA00004761"/>
    </source>
</evidence>
<dbReference type="HOGENOM" id="CLU_077795_2_1_5"/>
<accession>A9D061</accession>
<dbReference type="NCBIfam" id="NF006600">
    <property type="entry name" value="PRK09140.1"/>
    <property type="match status" value="1"/>
</dbReference>
<dbReference type="EC" id="4.1.2.21" evidence="6"/>
<gene>
    <name evidence="6" type="ORF">HPDFL43_02010</name>
</gene>
<comment type="caution">
    <text evidence="6">The sequence shown here is derived from an EMBL/GenBank/DDBJ whole genome shotgun (WGS) entry which is preliminary data.</text>
</comment>
<dbReference type="Proteomes" id="UP000004291">
    <property type="component" value="Chromosome"/>
</dbReference>
<proteinExistence type="inferred from homology"/>
<evidence type="ECO:0000256" key="3">
    <source>
        <dbReference type="ARBA" id="ARBA00011233"/>
    </source>
</evidence>
<protein>
    <submittedName>
        <fullName evidence="6">2-keto-3-deoxy-6-phosphogluconate aldolase</fullName>
        <ecNumber evidence="6">4.1.2.21</ecNumber>
    </submittedName>
</protein>
<organism evidence="6 7">
    <name type="scientific">Hoeflea phototrophica (strain DSM 17068 / NCIMB 14078 / DFL-43)</name>
    <dbReference type="NCBI Taxonomy" id="411684"/>
    <lineage>
        <taxon>Bacteria</taxon>
        <taxon>Pseudomonadati</taxon>
        <taxon>Pseudomonadota</taxon>
        <taxon>Alphaproteobacteria</taxon>
        <taxon>Hyphomicrobiales</taxon>
        <taxon>Rhizobiaceae</taxon>
        <taxon>Hoeflea</taxon>
    </lineage>
</organism>
<reference evidence="6 7" key="2">
    <citation type="submission" date="2012-06" db="EMBL/GenBank/DDBJ databases">
        <authorList>
            <person name="Fiebig A."/>
        </authorList>
    </citation>
    <scope>NUCLEOTIDE SEQUENCE [LARGE SCALE GENOMIC DNA]</scope>
    <source>
        <strain evidence="6 7">DFL-43</strain>
    </source>
</reference>
<dbReference type="InterPro" id="IPR013785">
    <property type="entry name" value="Aldolase_TIM"/>
</dbReference>
<dbReference type="EMBL" id="ABIA03000002">
    <property type="protein sequence ID" value="EDQ34933.2"/>
    <property type="molecule type" value="Genomic_DNA"/>
</dbReference>
<dbReference type="RefSeq" id="WP_040449081.1">
    <property type="nucleotide sequence ID" value="NZ_CM002917.1"/>
</dbReference>
<comment type="subunit">
    <text evidence="3">Homotrimer.</text>
</comment>
<dbReference type="CDD" id="cd00452">
    <property type="entry name" value="KDPG_aldolase"/>
    <property type="match status" value="1"/>
</dbReference>
<comment type="similarity">
    <text evidence="2">Belongs to the KHG/KDPG aldolase family.</text>
</comment>
<evidence type="ECO:0000256" key="5">
    <source>
        <dbReference type="ARBA" id="ARBA00023277"/>
    </source>
</evidence>